<evidence type="ECO:0000313" key="2">
    <source>
        <dbReference type="Proteomes" id="UP000596130"/>
    </source>
</evidence>
<evidence type="ECO:0000313" key="1">
    <source>
        <dbReference type="EMBL" id="QQC92832.1"/>
    </source>
</evidence>
<dbReference type="AlphaFoldDB" id="A0A7T4PMC3"/>
<proteinExistence type="predicted"/>
<sequence>MPWQTPIVVHPPAPDGGRRVTVRGGDAGVARSDRELVALLCRAGLGEADVALDDPHLVEWRGGRHGWTAPGD</sequence>
<gene>
    <name evidence="1" type="ORF">I8755_34095</name>
</gene>
<reference evidence="1 2" key="1">
    <citation type="submission" date="2020-12" db="EMBL/GenBank/DDBJ databases">
        <title>Identification and biosynthesis of polyene macrolides produced by Streptomyces alfalfae Men-myco-93-63.</title>
        <authorList>
            <person name="Liu D."/>
            <person name="Li Y."/>
            <person name="Liu L."/>
            <person name="Han X."/>
            <person name="Shen F."/>
        </authorList>
    </citation>
    <scope>NUCLEOTIDE SEQUENCE [LARGE SCALE GENOMIC DNA]</scope>
    <source>
        <strain evidence="1 2">Men-myco-93-63</strain>
    </source>
</reference>
<dbReference type="RefSeq" id="WP_198504472.1">
    <property type="nucleotide sequence ID" value="NZ_CP065959.1"/>
</dbReference>
<protein>
    <submittedName>
        <fullName evidence="1">Uncharacterized protein</fullName>
    </submittedName>
</protein>
<organism evidence="1 2">
    <name type="scientific">Streptomyces alfalfae</name>
    <dbReference type="NCBI Taxonomy" id="1642299"/>
    <lineage>
        <taxon>Bacteria</taxon>
        <taxon>Bacillati</taxon>
        <taxon>Actinomycetota</taxon>
        <taxon>Actinomycetes</taxon>
        <taxon>Kitasatosporales</taxon>
        <taxon>Streptomycetaceae</taxon>
        <taxon>Streptomyces</taxon>
    </lineage>
</organism>
<accession>A0A7T4PMC3</accession>
<name>A0A7T4PMC3_9ACTN</name>
<dbReference type="EMBL" id="CP065959">
    <property type="protein sequence ID" value="QQC92832.1"/>
    <property type="molecule type" value="Genomic_DNA"/>
</dbReference>
<dbReference type="Proteomes" id="UP000596130">
    <property type="component" value="Chromosome"/>
</dbReference>